<evidence type="ECO:0000313" key="1">
    <source>
        <dbReference type="EMBL" id="MDV3458099.1"/>
    </source>
</evidence>
<sequence>MSLVIACSASASAQDAPAAEAPKPVAEKKVCRSVTPTGSVMAKRICLSREEWKEFDRAYERQNAAFREGQARGNPNQ</sequence>
<gene>
    <name evidence="1" type="ORF">RZN05_13970</name>
</gene>
<organism evidence="1 2">
    <name type="scientific">Sphingomonas agrestis</name>
    <dbReference type="NCBI Taxonomy" id="3080540"/>
    <lineage>
        <taxon>Bacteria</taxon>
        <taxon>Pseudomonadati</taxon>
        <taxon>Pseudomonadota</taxon>
        <taxon>Alphaproteobacteria</taxon>
        <taxon>Sphingomonadales</taxon>
        <taxon>Sphingomonadaceae</taxon>
        <taxon>Sphingomonas</taxon>
    </lineage>
</organism>
<accession>A0ABU3Y9Y8</accession>
<dbReference type="Proteomes" id="UP001273531">
    <property type="component" value="Unassembled WGS sequence"/>
</dbReference>
<dbReference type="RefSeq" id="WP_317227212.1">
    <property type="nucleotide sequence ID" value="NZ_JAWJEJ010000001.1"/>
</dbReference>
<dbReference type="EMBL" id="JAWJEJ010000001">
    <property type="protein sequence ID" value="MDV3458099.1"/>
    <property type="molecule type" value="Genomic_DNA"/>
</dbReference>
<proteinExistence type="predicted"/>
<protein>
    <submittedName>
        <fullName evidence="1">Uncharacterized protein</fullName>
    </submittedName>
</protein>
<comment type="caution">
    <text evidence="1">The sequence shown here is derived from an EMBL/GenBank/DDBJ whole genome shotgun (WGS) entry which is preliminary data.</text>
</comment>
<reference evidence="1 2" key="1">
    <citation type="submission" date="2023-10" db="EMBL/GenBank/DDBJ databases">
        <title>Sphingomonas sp. HF-S4 16S ribosomal RNA gene Genome sequencing and assembly.</title>
        <authorList>
            <person name="Lee H."/>
        </authorList>
    </citation>
    <scope>NUCLEOTIDE SEQUENCE [LARGE SCALE GENOMIC DNA]</scope>
    <source>
        <strain evidence="1 2">HF-S4</strain>
    </source>
</reference>
<evidence type="ECO:0000313" key="2">
    <source>
        <dbReference type="Proteomes" id="UP001273531"/>
    </source>
</evidence>
<name>A0ABU3Y9Y8_9SPHN</name>
<keyword evidence="2" id="KW-1185">Reference proteome</keyword>